<dbReference type="EMBL" id="JBBMEW010000034">
    <property type="protein sequence ID" value="MEQ2529394.1"/>
    <property type="molecule type" value="Genomic_DNA"/>
</dbReference>
<accession>A0ACC6SHE0</accession>
<comment type="caution">
    <text evidence="1">The sequence shown here is derived from an EMBL/GenBank/DDBJ whole genome shotgun (WGS) entry which is preliminary data.</text>
</comment>
<gene>
    <name evidence="1" type="ORF">WMO40_22240</name>
</gene>
<dbReference type="Proteomes" id="UP001439875">
    <property type="component" value="Unassembled WGS sequence"/>
</dbReference>
<reference evidence="1" key="1">
    <citation type="submission" date="2024-03" db="EMBL/GenBank/DDBJ databases">
        <title>Human intestinal bacterial collection.</title>
        <authorList>
            <person name="Pauvert C."/>
            <person name="Hitch T.C.A."/>
            <person name="Clavel T."/>
        </authorList>
    </citation>
    <scope>NUCLEOTIDE SEQUENCE</scope>
    <source>
        <strain evidence="1">CLA-AA-H227</strain>
    </source>
</reference>
<name>A0ACC6SHE0_9BACI</name>
<organism evidence="1 2">
    <name type="scientific">Robertmurraya yapensis</name>
    <name type="common">ex Hitch et al 2024</name>
    <dbReference type="NCBI Taxonomy" id="3133160"/>
    <lineage>
        <taxon>Bacteria</taxon>
        <taxon>Bacillati</taxon>
        <taxon>Bacillota</taxon>
        <taxon>Bacilli</taxon>
        <taxon>Bacillales</taxon>
        <taxon>Bacillaceae</taxon>
        <taxon>Robertmurraya</taxon>
    </lineage>
</organism>
<proteinExistence type="predicted"/>
<sequence>MDFQEEKGFTLIEILLSIVILTIILVSIMNFFPQMGLFNRHNLEKTEAINLAKKELVEWQKVDFENFLAQPSTKKISEFNRYEEPYYIFVEEQNSYTVEIWLKSKSDLHTAPTKAHEMQVKILDDNNRLLSETYGYYLYKER</sequence>
<evidence type="ECO:0000313" key="2">
    <source>
        <dbReference type="Proteomes" id="UP001439875"/>
    </source>
</evidence>
<evidence type="ECO:0000313" key="1">
    <source>
        <dbReference type="EMBL" id="MEQ2529394.1"/>
    </source>
</evidence>
<keyword evidence="2" id="KW-1185">Reference proteome</keyword>
<protein>
    <submittedName>
        <fullName evidence="1">Type II secretion system protein</fullName>
    </submittedName>
</protein>